<evidence type="ECO:0000313" key="3">
    <source>
        <dbReference type="Proteomes" id="UP000251485"/>
    </source>
</evidence>
<accession>A0A2X2BMF1</accession>
<gene>
    <name evidence="2" type="ORF">NCTC10975_01576</name>
</gene>
<protein>
    <submittedName>
        <fullName evidence="2">Phage terminase small subunit</fullName>
    </submittedName>
</protein>
<dbReference type="AlphaFoldDB" id="A0A2X2BMF1"/>
<feature type="region of interest" description="Disordered" evidence="1">
    <location>
        <begin position="1"/>
        <end position="49"/>
    </location>
</feature>
<dbReference type="Proteomes" id="UP000251485">
    <property type="component" value="Unassembled WGS sequence"/>
</dbReference>
<sequence length="49" mass="5530">MAGPPKTPSHLQLVRGNPSKRPINKKEPKPPKGVPPTPKHFTKQGKYWF</sequence>
<proteinExistence type="predicted"/>
<name>A0A2X2BMF1_PROMI</name>
<organism evidence="2 3">
    <name type="scientific">Proteus mirabilis</name>
    <dbReference type="NCBI Taxonomy" id="584"/>
    <lineage>
        <taxon>Bacteria</taxon>
        <taxon>Pseudomonadati</taxon>
        <taxon>Pseudomonadota</taxon>
        <taxon>Gammaproteobacteria</taxon>
        <taxon>Enterobacterales</taxon>
        <taxon>Morganellaceae</taxon>
        <taxon>Proteus</taxon>
    </lineage>
</organism>
<dbReference type="EMBL" id="UAUE01000009">
    <property type="protein sequence ID" value="SPY95678.1"/>
    <property type="molecule type" value="Genomic_DNA"/>
</dbReference>
<reference evidence="2 3" key="1">
    <citation type="submission" date="2018-06" db="EMBL/GenBank/DDBJ databases">
        <authorList>
            <consortium name="Pathogen Informatics"/>
            <person name="Doyle S."/>
        </authorList>
    </citation>
    <scope>NUCLEOTIDE SEQUENCE [LARGE SCALE GENOMIC DNA]</scope>
    <source>
        <strain evidence="2 3">NCTC10975</strain>
    </source>
</reference>
<evidence type="ECO:0000313" key="2">
    <source>
        <dbReference type="EMBL" id="SPY95678.1"/>
    </source>
</evidence>
<evidence type="ECO:0000256" key="1">
    <source>
        <dbReference type="SAM" id="MobiDB-lite"/>
    </source>
</evidence>